<gene>
    <name evidence="1" type="ORF">QM012_006137</name>
</gene>
<sequence>MPLMNNSSYYSMPHAVQPFPASTAPFHDLNPTTAGSGTYGAVSFDHQAFQISEFTASDSHDSYTSNEQTQQQITGQECDLNLHELFNQYQSQTREIFTLVKERQLKPTAGLLLQVSRFLIGNVEALGLDRDDKTQYQDRLKLWDIFNQCWLTALHSQHKTTQIMTRTGQQLPLGQSILDVDDLETLGQEIVRLCDGIEKTGLIDYQMGVAEERIVDILLKCLETAPR</sequence>
<name>A0ABR0TRR5_AURPU</name>
<organism evidence="1 2">
    <name type="scientific">Aureobasidium pullulans</name>
    <name type="common">Black yeast</name>
    <name type="synonym">Pullularia pullulans</name>
    <dbReference type="NCBI Taxonomy" id="5580"/>
    <lineage>
        <taxon>Eukaryota</taxon>
        <taxon>Fungi</taxon>
        <taxon>Dikarya</taxon>
        <taxon>Ascomycota</taxon>
        <taxon>Pezizomycotina</taxon>
        <taxon>Dothideomycetes</taxon>
        <taxon>Dothideomycetidae</taxon>
        <taxon>Dothideales</taxon>
        <taxon>Saccotheciaceae</taxon>
        <taxon>Aureobasidium</taxon>
    </lineage>
</organism>
<proteinExistence type="predicted"/>
<evidence type="ECO:0000313" key="1">
    <source>
        <dbReference type="EMBL" id="KAK6007129.1"/>
    </source>
</evidence>
<protein>
    <submittedName>
        <fullName evidence="1">Uncharacterized protein</fullName>
    </submittedName>
</protein>
<reference evidence="1 2" key="1">
    <citation type="submission" date="2023-11" db="EMBL/GenBank/DDBJ databases">
        <title>Draft genome sequence and annotation of the polyextremotolerant black yeast-like fungus Aureobasidium pullulans NRRL 62042.</title>
        <authorList>
            <person name="Dielentheis-Frenken M.R.E."/>
            <person name="Wibberg D."/>
            <person name="Blank L.M."/>
            <person name="Tiso T."/>
        </authorList>
    </citation>
    <scope>NUCLEOTIDE SEQUENCE [LARGE SCALE GENOMIC DNA]</scope>
    <source>
        <strain evidence="1 2">NRRL 62042</strain>
    </source>
</reference>
<keyword evidence="2" id="KW-1185">Reference proteome</keyword>
<dbReference type="Proteomes" id="UP001341245">
    <property type="component" value="Unassembled WGS sequence"/>
</dbReference>
<comment type="caution">
    <text evidence="1">The sequence shown here is derived from an EMBL/GenBank/DDBJ whole genome shotgun (WGS) entry which is preliminary data.</text>
</comment>
<accession>A0ABR0TRR5</accession>
<dbReference type="EMBL" id="JASGXD010000003">
    <property type="protein sequence ID" value="KAK6007129.1"/>
    <property type="molecule type" value="Genomic_DNA"/>
</dbReference>
<evidence type="ECO:0000313" key="2">
    <source>
        <dbReference type="Proteomes" id="UP001341245"/>
    </source>
</evidence>